<evidence type="ECO:0000256" key="3">
    <source>
        <dbReference type="ARBA" id="ARBA00022475"/>
    </source>
</evidence>
<feature type="transmembrane region" description="Helical" evidence="9">
    <location>
        <begin position="123"/>
        <end position="141"/>
    </location>
</feature>
<dbReference type="Proteomes" id="UP000182945">
    <property type="component" value="Chromosome"/>
</dbReference>
<evidence type="ECO:0000256" key="1">
    <source>
        <dbReference type="ARBA" id="ARBA00004429"/>
    </source>
</evidence>
<proteinExistence type="inferred from homology"/>
<dbReference type="AlphaFoldDB" id="A0AAC9J2J9"/>
<dbReference type="GO" id="GO:0022857">
    <property type="term" value="F:transmembrane transporter activity"/>
    <property type="evidence" value="ECO:0007669"/>
    <property type="project" value="TreeGrafter"/>
</dbReference>
<dbReference type="RefSeq" id="WP_019379143.1">
    <property type="nucleotide sequence ID" value="NZ_CP017962.1"/>
</dbReference>
<keyword evidence="3" id="KW-1003">Cell membrane</keyword>
<evidence type="ECO:0000256" key="6">
    <source>
        <dbReference type="ARBA" id="ARBA00022989"/>
    </source>
</evidence>
<evidence type="ECO:0000256" key="5">
    <source>
        <dbReference type="ARBA" id="ARBA00022692"/>
    </source>
</evidence>
<dbReference type="GO" id="GO:0005886">
    <property type="term" value="C:plasma membrane"/>
    <property type="evidence" value="ECO:0007669"/>
    <property type="project" value="UniProtKB-SubCell"/>
</dbReference>
<feature type="transmembrane region" description="Helical" evidence="9">
    <location>
        <begin position="43"/>
        <end position="62"/>
    </location>
</feature>
<name>A0AAC9J2J9_VIRHA</name>
<dbReference type="PANTHER" id="PTHR35011">
    <property type="entry name" value="2,3-DIKETO-L-GULONATE TRAP TRANSPORTER SMALL PERMEASE PROTEIN YIAM"/>
    <property type="match status" value="1"/>
</dbReference>
<dbReference type="KEGG" id="vhl:BME96_14880"/>
<evidence type="ECO:0000256" key="8">
    <source>
        <dbReference type="ARBA" id="ARBA00038436"/>
    </source>
</evidence>
<evidence type="ECO:0000256" key="9">
    <source>
        <dbReference type="SAM" id="Phobius"/>
    </source>
</evidence>
<protein>
    <submittedName>
        <fullName evidence="11">TRAP transporter small permease protein</fullName>
    </submittedName>
</protein>
<gene>
    <name evidence="11" type="ORF">BME96_14880</name>
</gene>
<keyword evidence="7 9" id="KW-0472">Membrane</keyword>
<dbReference type="EMBL" id="CP017962">
    <property type="protein sequence ID" value="APC49398.1"/>
    <property type="molecule type" value="Genomic_DNA"/>
</dbReference>
<accession>A0AAC9J2J9</accession>
<organism evidence="11 12">
    <name type="scientific">Virgibacillus halodenitrificans</name>
    <name type="common">Bacillus halodenitrificans</name>
    <dbReference type="NCBI Taxonomy" id="1482"/>
    <lineage>
        <taxon>Bacteria</taxon>
        <taxon>Bacillati</taxon>
        <taxon>Bacillota</taxon>
        <taxon>Bacilli</taxon>
        <taxon>Bacillales</taxon>
        <taxon>Bacillaceae</taxon>
        <taxon>Virgibacillus</taxon>
    </lineage>
</organism>
<keyword evidence="6 9" id="KW-1133">Transmembrane helix</keyword>
<sequence length="155" mass="17956">MKKFFANLEEIIGGSLFIIMLMILTLQIFSRQLFDIPLTWSEALAKFIFVYVGYLSISFGIKESNHVLIDYFVNKFPPVIRNAIYYIFQLAIFVAIAVIGYLGYIMALRKVPVEIVSLHISYMYMYAALPIISILMLYRLIEVNVKHIKKKGEVE</sequence>
<evidence type="ECO:0000313" key="12">
    <source>
        <dbReference type="Proteomes" id="UP000182945"/>
    </source>
</evidence>
<dbReference type="InterPro" id="IPR007387">
    <property type="entry name" value="TRAP_DctQ"/>
</dbReference>
<dbReference type="PANTHER" id="PTHR35011:SF5">
    <property type="entry name" value="SIALIC ACID TRAP TRANSPORTER SMALL PERMEASE PROTEIN SIAQ"/>
    <property type="match status" value="1"/>
</dbReference>
<feature type="transmembrane region" description="Helical" evidence="9">
    <location>
        <begin position="12"/>
        <end position="31"/>
    </location>
</feature>
<keyword evidence="2" id="KW-0813">Transport</keyword>
<feature type="domain" description="Tripartite ATP-independent periplasmic transporters DctQ component" evidence="10">
    <location>
        <begin position="20"/>
        <end position="145"/>
    </location>
</feature>
<evidence type="ECO:0000256" key="4">
    <source>
        <dbReference type="ARBA" id="ARBA00022519"/>
    </source>
</evidence>
<dbReference type="Pfam" id="PF04290">
    <property type="entry name" value="DctQ"/>
    <property type="match status" value="1"/>
</dbReference>
<dbReference type="InterPro" id="IPR055348">
    <property type="entry name" value="DctQ"/>
</dbReference>
<evidence type="ECO:0000256" key="2">
    <source>
        <dbReference type="ARBA" id="ARBA00022448"/>
    </source>
</evidence>
<dbReference type="GeneID" id="71516636"/>
<keyword evidence="5 9" id="KW-0812">Transmembrane</keyword>
<dbReference type="GO" id="GO:0015740">
    <property type="term" value="P:C4-dicarboxylate transport"/>
    <property type="evidence" value="ECO:0007669"/>
    <property type="project" value="TreeGrafter"/>
</dbReference>
<comment type="similarity">
    <text evidence="8">Belongs to the TRAP transporter small permease family.</text>
</comment>
<evidence type="ECO:0000256" key="7">
    <source>
        <dbReference type="ARBA" id="ARBA00023136"/>
    </source>
</evidence>
<reference evidence="11 12" key="1">
    <citation type="submission" date="2016-11" db="EMBL/GenBank/DDBJ databases">
        <title>Complete genome sequencing of Virgibacillus halodenitrificans PDB-F2.</title>
        <authorList>
            <person name="Sun Z."/>
            <person name="Zhou Y."/>
            <person name="Li H."/>
        </authorList>
    </citation>
    <scope>NUCLEOTIDE SEQUENCE [LARGE SCALE GENOMIC DNA]</scope>
    <source>
        <strain evidence="11 12">PDB-F2</strain>
    </source>
</reference>
<comment type="subcellular location">
    <subcellularLocation>
        <location evidence="1">Cell inner membrane</location>
        <topology evidence="1">Multi-pass membrane protein</topology>
    </subcellularLocation>
</comment>
<evidence type="ECO:0000259" key="10">
    <source>
        <dbReference type="Pfam" id="PF04290"/>
    </source>
</evidence>
<evidence type="ECO:0000313" key="11">
    <source>
        <dbReference type="EMBL" id="APC49398.1"/>
    </source>
</evidence>
<feature type="transmembrane region" description="Helical" evidence="9">
    <location>
        <begin position="83"/>
        <end position="103"/>
    </location>
</feature>
<keyword evidence="4" id="KW-0997">Cell inner membrane</keyword>